<keyword evidence="1" id="KW-0732">Signal</keyword>
<sequence length="67" mass="7075">MKPHCTLLLVLLVILALHSKGNEAVSFPWSCAALSGVCRQGACLPSELYFGPLGCGKGSLCCVSYFL</sequence>
<dbReference type="EMBL" id="KX211992">
    <property type="protein sequence ID" value="APU66342.1"/>
    <property type="molecule type" value="mRNA"/>
</dbReference>
<feature type="signal peptide" evidence="1">
    <location>
        <begin position="1"/>
        <end position="24"/>
    </location>
</feature>
<evidence type="ECO:0000313" key="2">
    <source>
        <dbReference type="EMBL" id="APU66342.1"/>
    </source>
</evidence>
<name>A0A1P8DDW1_ICTPU</name>
<dbReference type="AlphaFoldDB" id="A0A1P8DDW1"/>
<organism evidence="2">
    <name type="scientific">Ictalurus punctatus</name>
    <name type="common">Channel catfish</name>
    <name type="synonym">Silurus punctatus</name>
    <dbReference type="NCBI Taxonomy" id="7998"/>
    <lineage>
        <taxon>Eukaryota</taxon>
        <taxon>Metazoa</taxon>
        <taxon>Chordata</taxon>
        <taxon>Craniata</taxon>
        <taxon>Vertebrata</taxon>
        <taxon>Euteleostomi</taxon>
        <taxon>Actinopterygii</taxon>
        <taxon>Neopterygii</taxon>
        <taxon>Teleostei</taxon>
        <taxon>Ostariophysi</taxon>
        <taxon>Siluriformes</taxon>
        <taxon>Ictaluridae</taxon>
        <taxon>Ictalurus</taxon>
    </lineage>
</organism>
<evidence type="ECO:0000256" key="1">
    <source>
        <dbReference type="SAM" id="SignalP"/>
    </source>
</evidence>
<protein>
    <submittedName>
        <fullName evidence="2">Beta-defensin</fullName>
    </submittedName>
</protein>
<feature type="chain" id="PRO_5040733106" evidence="1">
    <location>
        <begin position="25"/>
        <end position="67"/>
    </location>
</feature>
<accession>A0A1P8DDW1</accession>
<reference evidence="2" key="1">
    <citation type="submission" date="2016-05" db="EMBL/GenBank/DDBJ databases">
        <title>Beta defensin gene in Ietalurus Punetaus :molecular cloning, tissue distribution,and immune organ mRNA expression responses to Edwardsiellosis.</title>
        <authorList>
            <person name="Zhu J."/>
        </authorList>
    </citation>
    <scope>NUCLEOTIDE SEQUENCE</scope>
</reference>
<proteinExistence type="evidence at transcript level"/>